<feature type="binding site" evidence="7">
    <location>
        <position position="264"/>
    </location>
    <ligand>
        <name>FMN</name>
        <dbReference type="ChEBI" id="CHEBI:58210"/>
    </ligand>
</feature>
<feature type="binding site" evidence="7">
    <location>
        <position position="115"/>
    </location>
    <ligand>
        <name>FMN</name>
        <dbReference type="ChEBI" id="CHEBI:58210"/>
    </ligand>
</feature>
<evidence type="ECO:0000313" key="10">
    <source>
        <dbReference type="Proteomes" id="UP000620266"/>
    </source>
</evidence>
<feature type="binding site" evidence="7">
    <location>
        <position position="266"/>
    </location>
    <ligand>
        <name>glyoxylate</name>
        <dbReference type="ChEBI" id="CHEBI:36655"/>
    </ligand>
</feature>
<dbReference type="PANTHER" id="PTHR10578">
    <property type="entry name" value="S -2-HYDROXY-ACID OXIDASE-RELATED"/>
    <property type="match status" value="1"/>
</dbReference>
<dbReference type="Gene3D" id="3.20.20.70">
    <property type="entry name" value="Aldolase class I"/>
    <property type="match status" value="1"/>
</dbReference>
<dbReference type="EMBL" id="BMCG01000002">
    <property type="protein sequence ID" value="GGC00892.1"/>
    <property type="molecule type" value="Genomic_DNA"/>
</dbReference>
<feature type="domain" description="FMN hydroxy acid dehydrogenase" evidence="8">
    <location>
        <begin position="7"/>
        <end position="370"/>
    </location>
</feature>
<sequence>MTAQLQSLPPGLTNLEDHATQAQTRMDEIAWAYFSGGAGDEYTLRDNRDAWTRLQLQPRILRPVARGHTRISLFGRTLEHPVLLAPVAYQRMAHGDGELASAYAAAAQGAGFVLSMQTSVAMQTIAQAVQAEPARGPMWFQLYMHYERGFLLDLVRQAEEAGYEALVVTVDAPTSGVRDRERRSGFRLPDGVSAVHLAQQYRQSRQLEPGQSALFDDLLLAAPGWDDLAWLKAHTRLPVLIKGVLHEEDARIAAGLGLDGIIVSNHGGRTLDSTPATAAVLPRIAQAVGGRMPLLVDGGIRRGTDVLKAIALGANAVLIGRPYVHGLANAGAMGVAHVIRLLRDELEIAMALSGVATLEQVSAELLFRNS</sequence>
<proteinExistence type="inferred from homology"/>
<evidence type="ECO:0000256" key="6">
    <source>
        <dbReference type="PIRSR" id="PIRSR000138-1"/>
    </source>
</evidence>
<keyword evidence="3 7" id="KW-0288">FMN</keyword>
<dbReference type="InterPro" id="IPR012133">
    <property type="entry name" value="Alpha-hydoxy_acid_DH_FMN"/>
</dbReference>
<evidence type="ECO:0000256" key="4">
    <source>
        <dbReference type="ARBA" id="ARBA00023002"/>
    </source>
</evidence>
<evidence type="ECO:0000259" key="8">
    <source>
        <dbReference type="PROSITE" id="PS51349"/>
    </source>
</evidence>
<keyword evidence="10" id="KW-1185">Reference proteome</keyword>
<dbReference type="Proteomes" id="UP000620266">
    <property type="component" value="Unassembled WGS sequence"/>
</dbReference>
<feature type="binding site" evidence="7">
    <location>
        <begin position="320"/>
        <end position="321"/>
    </location>
    <ligand>
        <name>FMN</name>
        <dbReference type="ChEBI" id="CHEBI:58210"/>
    </ligand>
</feature>
<dbReference type="GO" id="GO:0010181">
    <property type="term" value="F:FMN binding"/>
    <property type="evidence" value="ECO:0007669"/>
    <property type="project" value="InterPro"/>
</dbReference>
<dbReference type="InterPro" id="IPR037396">
    <property type="entry name" value="FMN_HAD"/>
</dbReference>
<protein>
    <submittedName>
        <fullName evidence="9">Alpha-hydroxy-acid oxidizing enzyme</fullName>
    </submittedName>
</protein>
<feature type="binding site" evidence="7">
    <location>
        <begin position="297"/>
        <end position="301"/>
    </location>
    <ligand>
        <name>FMN</name>
        <dbReference type="ChEBI" id="CHEBI:58210"/>
    </ligand>
</feature>
<dbReference type="Pfam" id="PF01070">
    <property type="entry name" value="FMN_dh"/>
    <property type="match status" value="1"/>
</dbReference>
<evidence type="ECO:0000313" key="9">
    <source>
        <dbReference type="EMBL" id="GGC00892.1"/>
    </source>
</evidence>
<dbReference type="SUPFAM" id="SSF51395">
    <property type="entry name" value="FMN-linked oxidoreductases"/>
    <property type="match status" value="1"/>
</dbReference>
<organism evidence="9 10">
    <name type="scientific">Oxalicibacterium flavum</name>
    <dbReference type="NCBI Taxonomy" id="179467"/>
    <lineage>
        <taxon>Bacteria</taxon>
        <taxon>Pseudomonadati</taxon>
        <taxon>Pseudomonadota</taxon>
        <taxon>Betaproteobacteria</taxon>
        <taxon>Burkholderiales</taxon>
        <taxon>Oxalobacteraceae</taxon>
        <taxon>Oxalicibacterium</taxon>
    </lineage>
</organism>
<evidence type="ECO:0000256" key="5">
    <source>
        <dbReference type="ARBA" id="ARBA00024042"/>
    </source>
</evidence>
<keyword evidence="2 7" id="KW-0285">Flavoprotein</keyword>
<feature type="binding site" evidence="7">
    <location>
        <position position="169"/>
    </location>
    <ligand>
        <name>FMN</name>
        <dbReference type="ChEBI" id="CHEBI:58210"/>
    </ligand>
</feature>
<comment type="caution">
    <text evidence="9">The sequence shown here is derived from an EMBL/GenBank/DDBJ whole genome shotgun (WGS) entry which is preliminary data.</text>
</comment>
<dbReference type="InterPro" id="IPR013785">
    <property type="entry name" value="Aldolase_TIM"/>
</dbReference>
<dbReference type="PROSITE" id="PS51349">
    <property type="entry name" value="FMN_HYDROXY_ACID_DH_2"/>
    <property type="match status" value="1"/>
</dbReference>
<feature type="binding site" evidence="7">
    <location>
        <begin position="86"/>
        <end position="88"/>
    </location>
    <ligand>
        <name>FMN</name>
        <dbReference type="ChEBI" id="CHEBI:58210"/>
    </ligand>
</feature>
<dbReference type="GO" id="GO:0016614">
    <property type="term" value="F:oxidoreductase activity, acting on CH-OH group of donors"/>
    <property type="evidence" value="ECO:0007669"/>
    <property type="project" value="UniProtKB-ARBA"/>
</dbReference>
<feature type="binding site" evidence="7">
    <location>
        <position position="178"/>
    </location>
    <ligand>
        <name>glyoxylate</name>
        <dbReference type="ChEBI" id="CHEBI:36655"/>
    </ligand>
</feature>
<feature type="active site" description="Proton acceptor" evidence="6">
    <location>
        <position position="266"/>
    </location>
</feature>
<evidence type="ECO:0000256" key="1">
    <source>
        <dbReference type="ARBA" id="ARBA00001917"/>
    </source>
</evidence>
<feature type="binding site" evidence="7">
    <location>
        <position position="269"/>
    </location>
    <ligand>
        <name>glyoxylate</name>
        <dbReference type="ChEBI" id="CHEBI:36655"/>
    </ligand>
</feature>
<evidence type="ECO:0000256" key="7">
    <source>
        <dbReference type="PIRSR" id="PIRSR000138-2"/>
    </source>
</evidence>
<evidence type="ECO:0000256" key="2">
    <source>
        <dbReference type="ARBA" id="ARBA00022630"/>
    </source>
</evidence>
<reference evidence="9" key="1">
    <citation type="journal article" date="2014" name="Int. J. Syst. Evol. Microbiol.">
        <title>Complete genome sequence of Corynebacterium casei LMG S-19264T (=DSM 44701T), isolated from a smear-ripened cheese.</title>
        <authorList>
            <consortium name="US DOE Joint Genome Institute (JGI-PGF)"/>
            <person name="Walter F."/>
            <person name="Albersmeier A."/>
            <person name="Kalinowski J."/>
            <person name="Ruckert C."/>
        </authorList>
    </citation>
    <scope>NUCLEOTIDE SEQUENCE</scope>
    <source>
        <strain evidence="9">CCM 7086</strain>
    </source>
</reference>
<comment type="cofactor">
    <cofactor evidence="1">
        <name>FMN</name>
        <dbReference type="ChEBI" id="CHEBI:58210"/>
    </cofactor>
</comment>
<feature type="binding site" evidence="7">
    <location>
        <position position="143"/>
    </location>
    <ligand>
        <name>glyoxylate</name>
        <dbReference type="ChEBI" id="CHEBI:36655"/>
    </ligand>
</feature>
<evidence type="ECO:0000256" key="3">
    <source>
        <dbReference type="ARBA" id="ARBA00022643"/>
    </source>
</evidence>
<dbReference type="RefSeq" id="WP_188394890.1">
    <property type="nucleotide sequence ID" value="NZ_BMCG01000002.1"/>
</dbReference>
<dbReference type="InterPro" id="IPR000262">
    <property type="entry name" value="FMN-dep_DH"/>
</dbReference>
<accession>A0A8J2UPD4</accession>
<keyword evidence="4" id="KW-0560">Oxidoreductase</keyword>
<name>A0A8J2UPD4_9BURK</name>
<comment type="similarity">
    <text evidence="5">Belongs to the FMN-dependent alpha-hydroxy acid dehydrogenase family.</text>
</comment>
<feature type="binding site" evidence="7">
    <location>
        <position position="141"/>
    </location>
    <ligand>
        <name>FMN</name>
        <dbReference type="ChEBI" id="CHEBI:58210"/>
    </ligand>
</feature>
<gene>
    <name evidence="9" type="ORF">GCM10007205_07720</name>
</gene>
<dbReference type="FunFam" id="3.20.20.70:FF:000029">
    <property type="entry name" value="L-lactate dehydrogenase"/>
    <property type="match status" value="1"/>
</dbReference>
<dbReference type="PIRSF" id="PIRSF000138">
    <property type="entry name" value="Al-hdrx_acd_dh"/>
    <property type="match status" value="1"/>
</dbReference>
<dbReference type="PANTHER" id="PTHR10578:SF107">
    <property type="entry name" value="2-HYDROXYACID OXIDASE 1"/>
    <property type="match status" value="1"/>
</dbReference>
<dbReference type="AlphaFoldDB" id="A0A8J2UPD4"/>
<dbReference type="CDD" id="cd02809">
    <property type="entry name" value="alpha_hydroxyacid_oxid_FMN"/>
    <property type="match status" value="1"/>
</dbReference>
<reference evidence="9" key="2">
    <citation type="submission" date="2020-09" db="EMBL/GenBank/DDBJ databases">
        <authorList>
            <person name="Sun Q."/>
            <person name="Sedlacek I."/>
        </authorList>
    </citation>
    <scope>NUCLEOTIDE SEQUENCE</scope>
    <source>
        <strain evidence="9">CCM 7086</strain>
    </source>
</reference>
<feature type="binding site" evidence="7">
    <location>
        <position position="242"/>
    </location>
    <ligand>
        <name>FMN</name>
        <dbReference type="ChEBI" id="CHEBI:58210"/>
    </ligand>
</feature>
<feature type="binding site" evidence="7">
    <location>
        <position position="33"/>
    </location>
    <ligand>
        <name>glyoxylate</name>
        <dbReference type="ChEBI" id="CHEBI:36655"/>
    </ligand>
</feature>